<dbReference type="CDD" id="cd14733">
    <property type="entry name" value="BACK"/>
    <property type="match status" value="1"/>
</dbReference>
<dbReference type="SMART" id="SM00225">
    <property type="entry name" value="BTB"/>
    <property type="match status" value="1"/>
</dbReference>
<comment type="caution">
    <text evidence="4">The sequence shown here is derived from an EMBL/GenBank/DDBJ whole genome shotgun (WGS) entry which is preliminary data.</text>
</comment>
<evidence type="ECO:0000313" key="5">
    <source>
        <dbReference type="Proteomes" id="UP000467841"/>
    </source>
</evidence>
<feature type="domain" description="BTB" evidence="3">
    <location>
        <begin position="24"/>
        <end position="98"/>
    </location>
</feature>
<comment type="pathway">
    <text evidence="2">Protein modification; protein ubiquitination.</text>
</comment>
<name>A0A6D2K868_9BRAS</name>
<dbReference type="CDD" id="cd18186">
    <property type="entry name" value="BTB_POZ_ZBTB_KLHL-like"/>
    <property type="match status" value="1"/>
</dbReference>
<dbReference type="Pfam" id="PF00651">
    <property type="entry name" value="BTB"/>
    <property type="match status" value="1"/>
</dbReference>
<evidence type="ECO:0000256" key="1">
    <source>
        <dbReference type="ARBA" id="ARBA00002668"/>
    </source>
</evidence>
<dbReference type="InterPro" id="IPR000210">
    <property type="entry name" value="BTB/POZ_dom"/>
</dbReference>
<evidence type="ECO:0000259" key="3">
    <source>
        <dbReference type="PROSITE" id="PS50097"/>
    </source>
</evidence>
<evidence type="ECO:0000256" key="2">
    <source>
        <dbReference type="ARBA" id="ARBA00004906"/>
    </source>
</evidence>
<dbReference type="PANTHER" id="PTHR47274">
    <property type="entry name" value="BTB/POZ DOMAIN CONTAINING PROTEIN, EXPRESSED-RELATED"/>
    <property type="match status" value="1"/>
</dbReference>
<dbReference type="GO" id="GO:0016567">
    <property type="term" value="P:protein ubiquitination"/>
    <property type="evidence" value="ECO:0007669"/>
    <property type="project" value="UniProtKB-UniPathway"/>
</dbReference>
<dbReference type="UniPathway" id="UPA00143"/>
<organism evidence="4 5">
    <name type="scientific">Microthlaspi erraticum</name>
    <dbReference type="NCBI Taxonomy" id="1685480"/>
    <lineage>
        <taxon>Eukaryota</taxon>
        <taxon>Viridiplantae</taxon>
        <taxon>Streptophyta</taxon>
        <taxon>Embryophyta</taxon>
        <taxon>Tracheophyta</taxon>
        <taxon>Spermatophyta</taxon>
        <taxon>Magnoliopsida</taxon>
        <taxon>eudicotyledons</taxon>
        <taxon>Gunneridae</taxon>
        <taxon>Pentapetalae</taxon>
        <taxon>rosids</taxon>
        <taxon>malvids</taxon>
        <taxon>Brassicales</taxon>
        <taxon>Brassicaceae</taxon>
        <taxon>Coluteocarpeae</taxon>
        <taxon>Microthlaspi</taxon>
    </lineage>
</organism>
<proteinExistence type="predicted"/>
<protein>
    <recommendedName>
        <fullName evidence="3">BTB domain-containing protein</fullName>
    </recommendedName>
</protein>
<dbReference type="Gene3D" id="1.25.40.420">
    <property type="match status" value="1"/>
</dbReference>
<keyword evidence="5" id="KW-1185">Reference proteome</keyword>
<dbReference type="Proteomes" id="UP000467841">
    <property type="component" value="Unassembled WGS sequence"/>
</dbReference>
<dbReference type="EMBL" id="CACVBM020001385">
    <property type="protein sequence ID" value="CAA7048056.1"/>
    <property type="molecule type" value="Genomic_DNA"/>
</dbReference>
<gene>
    <name evidence="4" type="ORF">MERR_LOCUS35291</name>
</gene>
<dbReference type="PANTHER" id="PTHR47274:SF15">
    <property type="entry name" value="GENOME ASSEMBLY, CHROMOSOME: A05"/>
    <property type="match status" value="1"/>
</dbReference>
<accession>A0A6D2K868</accession>
<reference evidence="4" key="1">
    <citation type="submission" date="2020-01" db="EMBL/GenBank/DDBJ databases">
        <authorList>
            <person name="Mishra B."/>
        </authorList>
    </citation>
    <scope>NUCLEOTIDE SEQUENCE [LARGE SCALE GENOMIC DNA]</scope>
</reference>
<dbReference type="InterPro" id="IPR044784">
    <property type="entry name" value="At1g01640-like"/>
</dbReference>
<dbReference type="SUPFAM" id="SSF54695">
    <property type="entry name" value="POZ domain"/>
    <property type="match status" value="1"/>
</dbReference>
<dbReference type="OrthoDB" id="532951at2759"/>
<evidence type="ECO:0000313" key="4">
    <source>
        <dbReference type="EMBL" id="CAA7048056.1"/>
    </source>
</evidence>
<sequence length="235" mass="26580">MATQSNKENFLTGLANALEDQWLVDVRLKAGDSDEDSAISVHKLILGSRSKVFRKMFESEEVKTSANDVETVTLSEMKQEELEALVEFMYSDGSLLSAKGKQHFRSLYLVADRYEVLHLRDLCRDELISFLNSSNALEVLELAQNPFDKVLNDATFNYIKKNISTIASSDEFKMFVANNPDLSVEIMSASLSLASINDDEEVVQVKEEVVQVKVDEVAVVRRSTRLRKPNRKYSD</sequence>
<comment type="function">
    <text evidence="1">May act as a substrate-specific adapter of an E3 ubiquitin-protein ligase complex (CUL3-RBX1-BTB) which mediates the ubiquitination and subsequent proteasomal degradation of target proteins.</text>
</comment>
<dbReference type="InterPro" id="IPR011333">
    <property type="entry name" value="SKP1/BTB/POZ_sf"/>
</dbReference>
<dbReference type="PROSITE" id="PS50097">
    <property type="entry name" value="BTB"/>
    <property type="match status" value="1"/>
</dbReference>
<dbReference type="AlphaFoldDB" id="A0A6D2K868"/>
<dbReference type="Gene3D" id="3.30.710.10">
    <property type="entry name" value="Potassium Channel Kv1.1, Chain A"/>
    <property type="match status" value="1"/>
</dbReference>